<dbReference type="GO" id="GO:0005829">
    <property type="term" value="C:cytosol"/>
    <property type="evidence" value="ECO:0007669"/>
    <property type="project" value="TreeGrafter"/>
</dbReference>
<reference evidence="4 5" key="1">
    <citation type="submission" date="2019-02" db="EMBL/GenBank/DDBJ databases">
        <title>Genomic Encyclopedia of Type Strains, Phase IV (KMG-IV): sequencing the most valuable type-strain genomes for metagenomic binning, comparative biology and taxonomic classification.</title>
        <authorList>
            <person name="Goeker M."/>
        </authorList>
    </citation>
    <scope>NUCLEOTIDE SEQUENCE [LARGE SCALE GENOMIC DNA]</scope>
    <source>
        <strain evidence="4 5">DSM 18116</strain>
    </source>
</reference>
<evidence type="ECO:0000256" key="2">
    <source>
        <dbReference type="ARBA" id="ARBA00022801"/>
    </source>
</evidence>
<gene>
    <name evidence="4" type="ORF">EV199_2402</name>
</gene>
<dbReference type="CDD" id="cd03443">
    <property type="entry name" value="PaaI_thioesterase"/>
    <property type="match status" value="1"/>
</dbReference>
<organism evidence="4 5">
    <name type="scientific">Pseudobacter ginsenosidimutans</name>
    <dbReference type="NCBI Taxonomy" id="661488"/>
    <lineage>
        <taxon>Bacteria</taxon>
        <taxon>Pseudomonadati</taxon>
        <taxon>Bacteroidota</taxon>
        <taxon>Chitinophagia</taxon>
        <taxon>Chitinophagales</taxon>
        <taxon>Chitinophagaceae</taxon>
        <taxon>Pseudobacter</taxon>
    </lineage>
</organism>
<sequence length="141" mass="15600">MIWFKKDLQLNDIHRMRENNMAEHIGLEFTELGPDLIKARIPVDHRTNQPYGILHGGASCVLAETLGSIGSALVIDTGKFICVGLEINANHIRSASEGFVTGTATPIHIGRSTHVWDIKIHDDNQKLICISRLTVAILPKK</sequence>
<dbReference type="Gene3D" id="3.10.129.10">
    <property type="entry name" value="Hotdog Thioesterase"/>
    <property type="match status" value="1"/>
</dbReference>
<comment type="similarity">
    <text evidence="1">Belongs to the thioesterase PaaI family.</text>
</comment>
<dbReference type="Proteomes" id="UP000293874">
    <property type="component" value="Unassembled WGS sequence"/>
</dbReference>
<evidence type="ECO:0000313" key="5">
    <source>
        <dbReference type="Proteomes" id="UP000293874"/>
    </source>
</evidence>
<accession>A0A4V2F297</accession>
<proteinExistence type="inferred from homology"/>
<evidence type="ECO:0000313" key="4">
    <source>
        <dbReference type="EMBL" id="RZS76517.1"/>
    </source>
</evidence>
<dbReference type="OrthoDB" id="9798208at2"/>
<dbReference type="NCBIfam" id="TIGR00369">
    <property type="entry name" value="unchar_dom_1"/>
    <property type="match status" value="1"/>
</dbReference>
<keyword evidence="2 4" id="KW-0378">Hydrolase</keyword>
<dbReference type="SUPFAM" id="SSF54637">
    <property type="entry name" value="Thioesterase/thiol ester dehydrase-isomerase"/>
    <property type="match status" value="1"/>
</dbReference>
<dbReference type="PANTHER" id="PTHR43240">
    <property type="entry name" value="1,4-DIHYDROXY-2-NAPHTHOYL-COA THIOESTERASE 1"/>
    <property type="match status" value="1"/>
</dbReference>
<evidence type="ECO:0000256" key="1">
    <source>
        <dbReference type="ARBA" id="ARBA00008324"/>
    </source>
</evidence>
<protein>
    <submittedName>
        <fullName evidence="4">1,4-dihydroxy-2-naphthoyl-CoA hydrolase</fullName>
    </submittedName>
</protein>
<comment type="caution">
    <text evidence="4">The sequence shown here is derived from an EMBL/GenBank/DDBJ whole genome shotgun (WGS) entry which is preliminary data.</text>
</comment>
<name>A0A4V2F297_9BACT</name>
<dbReference type="PANTHER" id="PTHR43240:SF5">
    <property type="entry name" value="1,4-DIHYDROXY-2-NAPHTHOYL-COA THIOESTERASE 1"/>
    <property type="match status" value="1"/>
</dbReference>
<dbReference type="InterPro" id="IPR006683">
    <property type="entry name" value="Thioestr_dom"/>
</dbReference>
<dbReference type="RefSeq" id="WP_130540813.1">
    <property type="nucleotide sequence ID" value="NZ_CP042431.1"/>
</dbReference>
<dbReference type="EMBL" id="SGXA01000001">
    <property type="protein sequence ID" value="RZS76517.1"/>
    <property type="molecule type" value="Genomic_DNA"/>
</dbReference>
<dbReference type="InterPro" id="IPR029069">
    <property type="entry name" value="HotDog_dom_sf"/>
</dbReference>
<evidence type="ECO:0000259" key="3">
    <source>
        <dbReference type="Pfam" id="PF03061"/>
    </source>
</evidence>
<dbReference type="AlphaFoldDB" id="A0A4V2F297"/>
<dbReference type="Pfam" id="PF03061">
    <property type="entry name" value="4HBT"/>
    <property type="match status" value="1"/>
</dbReference>
<dbReference type="InterPro" id="IPR003736">
    <property type="entry name" value="PAAI_dom"/>
</dbReference>
<feature type="domain" description="Thioesterase" evidence="3">
    <location>
        <begin position="51"/>
        <end position="129"/>
    </location>
</feature>
<dbReference type="GO" id="GO:0061522">
    <property type="term" value="F:1,4-dihydroxy-2-naphthoyl-CoA thioesterase activity"/>
    <property type="evidence" value="ECO:0007669"/>
    <property type="project" value="TreeGrafter"/>
</dbReference>
<keyword evidence="5" id="KW-1185">Reference proteome</keyword>